<comment type="caution">
    <text evidence="2">The sequence shown here is derived from an EMBL/GenBank/DDBJ whole genome shotgun (WGS) entry which is preliminary data.</text>
</comment>
<evidence type="ECO:0000313" key="3">
    <source>
        <dbReference type="Proteomes" id="UP001194580"/>
    </source>
</evidence>
<evidence type="ECO:0000313" key="2">
    <source>
        <dbReference type="EMBL" id="KAG0278774.1"/>
    </source>
</evidence>
<dbReference type="InterPro" id="IPR038279">
    <property type="entry name" value="Ndc10_dom2_sf"/>
</dbReference>
<protein>
    <recommendedName>
        <fullName evidence="1">Ndc10 domain-containing protein</fullName>
    </recommendedName>
</protein>
<keyword evidence="3" id="KW-1185">Reference proteome</keyword>
<dbReference type="Proteomes" id="UP001194580">
    <property type="component" value="Unassembled WGS sequence"/>
</dbReference>
<dbReference type="EMBL" id="JAAAIL010000172">
    <property type="protein sequence ID" value="KAG0278774.1"/>
    <property type="molecule type" value="Genomic_DNA"/>
</dbReference>
<dbReference type="Pfam" id="PF16787">
    <property type="entry name" value="NDC10_II"/>
    <property type="match status" value="1"/>
</dbReference>
<dbReference type="InterPro" id="IPR031872">
    <property type="entry name" value="NDC10_II"/>
</dbReference>
<feature type="domain" description="Ndc10" evidence="1">
    <location>
        <begin position="13"/>
        <end position="111"/>
    </location>
</feature>
<sequence length="133" mass="14990">MYTTCHPSWEMWPDMDDISWTSMKLLASEIGGNPYAEITYHANRAAIAEAFAAAGITCSNVTHARCRSGVKEVKTLDIREGDIRDGRRWIQGNAKMQQCYLQKIPTKFALQIAGLYTKPFHLWRSKAAPSPDL</sequence>
<gene>
    <name evidence="2" type="ORF">BGZ95_003218</name>
</gene>
<evidence type="ECO:0000259" key="1">
    <source>
        <dbReference type="Pfam" id="PF16787"/>
    </source>
</evidence>
<dbReference type="AlphaFoldDB" id="A0AAD4DI33"/>
<proteinExistence type="predicted"/>
<organism evidence="2 3">
    <name type="scientific">Linnemannia exigua</name>
    <dbReference type="NCBI Taxonomy" id="604196"/>
    <lineage>
        <taxon>Eukaryota</taxon>
        <taxon>Fungi</taxon>
        <taxon>Fungi incertae sedis</taxon>
        <taxon>Mucoromycota</taxon>
        <taxon>Mortierellomycotina</taxon>
        <taxon>Mortierellomycetes</taxon>
        <taxon>Mortierellales</taxon>
        <taxon>Mortierellaceae</taxon>
        <taxon>Linnemannia</taxon>
    </lineage>
</organism>
<reference evidence="2" key="1">
    <citation type="journal article" date="2020" name="Fungal Divers.">
        <title>Resolving the Mortierellaceae phylogeny through synthesis of multi-gene phylogenetics and phylogenomics.</title>
        <authorList>
            <person name="Vandepol N."/>
            <person name="Liber J."/>
            <person name="Desiro A."/>
            <person name="Na H."/>
            <person name="Kennedy M."/>
            <person name="Barry K."/>
            <person name="Grigoriev I.V."/>
            <person name="Miller A.N."/>
            <person name="O'Donnell K."/>
            <person name="Stajich J.E."/>
            <person name="Bonito G."/>
        </authorList>
    </citation>
    <scope>NUCLEOTIDE SEQUENCE</scope>
    <source>
        <strain evidence="2">NRRL 28262</strain>
    </source>
</reference>
<accession>A0AAD4DI33</accession>
<dbReference type="GO" id="GO:0003677">
    <property type="term" value="F:DNA binding"/>
    <property type="evidence" value="ECO:0007669"/>
    <property type="project" value="InterPro"/>
</dbReference>
<dbReference type="Gene3D" id="1.10.443.20">
    <property type="entry name" value="Centromere DNA-binding protein complex CBF3 subunit, domain 2"/>
    <property type="match status" value="1"/>
</dbReference>
<name>A0AAD4DI33_9FUNG</name>